<accession>A0ABT3P6E4</accession>
<name>A0ABT3P6E4_9ALTE</name>
<evidence type="ECO:0000313" key="2">
    <source>
        <dbReference type="Proteomes" id="UP001142810"/>
    </source>
</evidence>
<proteinExistence type="predicted"/>
<comment type="caution">
    <text evidence="1">The sequence shown here is derived from an EMBL/GenBank/DDBJ whole genome shotgun (WGS) entry which is preliminary data.</text>
</comment>
<reference evidence="1" key="1">
    <citation type="submission" date="2022-11" db="EMBL/GenBank/DDBJ databases">
        <title>Alteromonas sp. nov., isolated from sea water of the Qingdao.</title>
        <authorList>
            <person name="Wang Q."/>
        </authorList>
    </citation>
    <scope>NUCLEOTIDE SEQUENCE</scope>
    <source>
        <strain evidence="1">ASW11-7</strain>
    </source>
</reference>
<dbReference type="EMBL" id="JAPFRD010000009">
    <property type="protein sequence ID" value="MCW8108320.1"/>
    <property type="molecule type" value="Genomic_DNA"/>
</dbReference>
<organism evidence="1 2">
    <name type="scientific">Alteromonas aquimaris</name>
    <dbReference type="NCBI Taxonomy" id="2998417"/>
    <lineage>
        <taxon>Bacteria</taxon>
        <taxon>Pseudomonadati</taxon>
        <taxon>Pseudomonadota</taxon>
        <taxon>Gammaproteobacteria</taxon>
        <taxon>Alteromonadales</taxon>
        <taxon>Alteromonadaceae</taxon>
        <taxon>Alteromonas/Salinimonas group</taxon>
        <taxon>Alteromonas</taxon>
    </lineage>
</organism>
<sequence length="91" mass="10069">MSNHLEVKLDAIESKLDAVVDNGSDDELFVASYLRGHFDLVACKLLALPQAGTTELDENIRTSLQQAFAQGELESHDQQKVAKLWEELIAS</sequence>
<protein>
    <submittedName>
        <fullName evidence="1">YfcL family protein</fullName>
    </submittedName>
</protein>
<gene>
    <name evidence="1" type="ORF">OPS25_07415</name>
</gene>
<dbReference type="Pfam" id="PF08891">
    <property type="entry name" value="YfcL"/>
    <property type="match status" value="1"/>
</dbReference>
<dbReference type="InterPro" id="IPR014987">
    <property type="entry name" value="UPF_YfcL"/>
</dbReference>
<dbReference type="RefSeq" id="WP_265617035.1">
    <property type="nucleotide sequence ID" value="NZ_JAPFRD010000009.1"/>
</dbReference>
<dbReference type="Proteomes" id="UP001142810">
    <property type="component" value="Unassembled WGS sequence"/>
</dbReference>
<keyword evidence="2" id="KW-1185">Reference proteome</keyword>
<evidence type="ECO:0000313" key="1">
    <source>
        <dbReference type="EMBL" id="MCW8108320.1"/>
    </source>
</evidence>